<sequence>MASSLKYTPLEDIPKIHDTVVAKFNSGITRPLAWRRQQLIQLGKMLQENEERLAEAIHIDLGKPRLETTVADIGPVVYGVTVALESLEEWTAPEKPSKLPQWRANWDTTVYKSPKGAVLIITPWNYPYIITLGPLIGVIAAGNTAVIKPSEMVPTVSAALAELIPKYLDPEAFMVVNGAVEETTRLLDLRWDHIFYTGSNRVGRVVATAAAKNVTPVTLELGGKCPVVVDSNTDVELAAKRILYGKQANVGQVCVSPDYVLVHRSKQDEVIAAFQKIAKQFWPEGSLKSPDIGHIISPLHRNRLTGLLEKTNGKIALGGGVEGDKKMEITIVKDVGVNDILMEDEIYGPILAVVPVEDTDEAIRVISSKPSALVVYVFTEDEAVKNKFLQGTASGTLCLNDTYQQLAVHEMPFGGAGESGYGAYLGKTSFDTFSQSRSYVNVPFANEPYMAVRYPPYTDEAVDALASFGMRLPLPSA</sequence>
<gene>
    <name evidence="1" type="ORF">BV25DRAFT_1895363</name>
</gene>
<protein>
    <submittedName>
        <fullName evidence="1">Aldehyde dehydrogenase</fullName>
    </submittedName>
</protein>
<accession>A0ACB8SFY9</accession>
<evidence type="ECO:0000313" key="1">
    <source>
        <dbReference type="EMBL" id="KAI0055289.1"/>
    </source>
</evidence>
<dbReference type="Proteomes" id="UP000814140">
    <property type="component" value="Unassembled WGS sequence"/>
</dbReference>
<keyword evidence="2" id="KW-1185">Reference proteome</keyword>
<dbReference type="EMBL" id="MU277299">
    <property type="protein sequence ID" value="KAI0055289.1"/>
    <property type="molecule type" value="Genomic_DNA"/>
</dbReference>
<organism evidence="1 2">
    <name type="scientific">Artomyces pyxidatus</name>
    <dbReference type="NCBI Taxonomy" id="48021"/>
    <lineage>
        <taxon>Eukaryota</taxon>
        <taxon>Fungi</taxon>
        <taxon>Dikarya</taxon>
        <taxon>Basidiomycota</taxon>
        <taxon>Agaricomycotina</taxon>
        <taxon>Agaricomycetes</taxon>
        <taxon>Russulales</taxon>
        <taxon>Auriscalpiaceae</taxon>
        <taxon>Artomyces</taxon>
    </lineage>
</organism>
<proteinExistence type="predicted"/>
<comment type="caution">
    <text evidence="1">The sequence shown here is derived from an EMBL/GenBank/DDBJ whole genome shotgun (WGS) entry which is preliminary data.</text>
</comment>
<reference evidence="1" key="1">
    <citation type="submission" date="2021-03" db="EMBL/GenBank/DDBJ databases">
        <authorList>
            <consortium name="DOE Joint Genome Institute"/>
            <person name="Ahrendt S."/>
            <person name="Looney B.P."/>
            <person name="Miyauchi S."/>
            <person name="Morin E."/>
            <person name="Drula E."/>
            <person name="Courty P.E."/>
            <person name="Chicoki N."/>
            <person name="Fauchery L."/>
            <person name="Kohler A."/>
            <person name="Kuo A."/>
            <person name="Labutti K."/>
            <person name="Pangilinan J."/>
            <person name="Lipzen A."/>
            <person name="Riley R."/>
            <person name="Andreopoulos W."/>
            <person name="He G."/>
            <person name="Johnson J."/>
            <person name="Barry K.W."/>
            <person name="Grigoriev I.V."/>
            <person name="Nagy L."/>
            <person name="Hibbett D."/>
            <person name="Henrissat B."/>
            <person name="Matheny P.B."/>
            <person name="Labbe J."/>
            <person name="Martin F."/>
        </authorList>
    </citation>
    <scope>NUCLEOTIDE SEQUENCE</scope>
    <source>
        <strain evidence="1">HHB10654</strain>
    </source>
</reference>
<name>A0ACB8SFY9_9AGAM</name>
<evidence type="ECO:0000313" key="2">
    <source>
        <dbReference type="Proteomes" id="UP000814140"/>
    </source>
</evidence>
<reference evidence="1" key="2">
    <citation type="journal article" date="2022" name="New Phytol.">
        <title>Evolutionary transition to the ectomycorrhizal habit in the genomes of a hyperdiverse lineage of mushroom-forming fungi.</title>
        <authorList>
            <person name="Looney B."/>
            <person name="Miyauchi S."/>
            <person name="Morin E."/>
            <person name="Drula E."/>
            <person name="Courty P.E."/>
            <person name="Kohler A."/>
            <person name="Kuo A."/>
            <person name="LaButti K."/>
            <person name="Pangilinan J."/>
            <person name="Lipzen A."/>
            <person name="Riley R."/>
            <person name="Andreopoulos W."/>
            <person name="He G."/>
            <person name="Johnson J."/>
            <person name="Nolan M."/>
            <person name="Tritt A."/>
            <person name="Barry K.W."/>
            <person name="Grigoriev I.V."/>
            <person name="Nagy L.G."/>
            <person name="Hibbett D."/>
            <person name="Henrissat B."/>
            <person name="Matheny P.B."/>
            <person name="Labbe J."/>
            <person name="Martin F.M."/>
        </authorList>
    </citation>
    <scope>NUCLEOTIDE SEQUENCE</scope>
    <source>
        <strain evidence="1">HHB10654</strain>
    </source>
</reference>